<evidence type="ECO:0000313" key="2">
    <source>
        <dbReference type="EMBL" id="RKO68034.1"/>
    </source>
</evidence>
<dbReference type="OrthoDB" id="9788398at2"/>
<dbReference type="EMBL" id="RBWE01000001">
    <property type="protein sequence ID" value="RKO68034.1"/>
    <property type="molecule type" value="Genomic_DNA"/>
</dbReference>
<keyword evidence="3" id="KW-1185">Reference proteome</keyword>
<dbReference type="InterPro" id="IPR018657">
    <property type="entry name" value="LarA-like_N"/>
</dbReference>
<gene>
    <name evidence="2" type="ORF">D7024_01950</name>
</gene>
<dbReference type="GO" id="GO:0050043">
    <property type="term" value="F:lactate racemase activity"/>
    <property type="evidence" value="ECO:0007669"/>
    <property type="project" value="InterPro"/>
</dbReference>
<dbReference type="AlphaFoldDB" id="A0A494X5I3"/>
<accession>A0A494X5I3</accession>
<name>A0A494X5I3_9FIRM</name>
<dbReference type="Gene3D" id="3.40.50.11440">
    <property type="match status" value="1"/>
</dbReference>
<reference evidence="2 3" key="1">
    <citation type="submission" date="2018-10" db="EMBL/GenBank/DDBJ databases">
        <authorList>
            <person name="Grouzdev D.S."/>
            <person name="Krutkina M.S."/>
            <person name="Tourova T.P."/>
            <person name="Nazina T.N."/>
        </authorList>
    </citation>
    <scope>NUCLEOTIDE SEQUENCE [LARGE SCALE GENOMIC DNA]</scope>
    <source>
        <strain evidence="2 3">435</strain>
    </source>
</reference>
<dbReference type="Pfam" id="PF09861">
    <property type="entry name" value="Lar_N"/>
    <property type="match status" value="1"/>
</dbReference>
<organism evidence="2 3">
    <name type="scientific">Desulfofundulus salinus</name>
    <dbReference type="NCBI Taxonomy" id="2419843"/>
    <lineage>
        <taxon>Bacteria</taxon>
        <taxon>Bacillati</taxon>
        <taxon>Bacillota</taxon>
        <taxon>Clostridia</taxon>
        <taxon>Eubacteriales</taxon>
        <taxon>Peptococcaceae</taxon>
        <taxon>Desulfofundulus</taxon>
    </lineage>
</organism>
<evidence type="ECO:0000259" key="1">
    <source>
        <dbReference type="Pfam" id="PF09861"/>
    </source>
</evidence>
<proteinExistence type="predicted"/>
<sequence length="414" mass="44572">MPRFAKIKQELPRPVVSDIPSKIINELEKIKLGLKIKPGQRIAITAGSRGIRNIVVILRTLVEAVKAAGADPFIVGAMGSHGGGSAEGQRRILASLGITEKNVGCPVLTTAEVVEIGRTSRGVKVFCDINAWQADGIIVCNRIKPHTTFHGPVESGIVKMMAVGLGKKEGASFIHRVGPDKIASALLEIGEIFLHSKKVVAGVGIVENGYDETALIQATLPEDLIQTEMRLLKEAYRLMPRLPVEKLDFLVVKEMGKNISGTGMDVNVIGRMRIAGVPEPAKPLVARIVVLDLTEESHGNATGIGLADITTEHLVKKINREVTYLNCLTSGNVQRAMLPIIMPDDQKAIEAAIKSLATGDLTGLKGAIIKNTLELEYLWVTENLAEELIQGGQVELVEPVRPLAFQDGSLVLDL</sequence>
<evidence type="ECO:0000313" key="3">
    <source>
        <dbReference type="Proteomes" id="UP000271256"/>
    </source>
</evidence>
<feature type="domain" description="LarA-like N-terminal" evidence="1">
    <location>
        <begin position="33"/>
        <end position="148"/>
    </location>
</feature>
<protein>
    <submittedName>
        <fullName evidence="2">DUF2088 domain-containing protein</fullName>
    </submittedName>
</protein>
<comment type="caution">
    <text evidence="2">The sequence shown here is derived from an EMBL/GenBank/DDBJ whole genome shotgun (WGS) entry which is preliminary data.</text>
</comment>
<dbReference type="Proteomes" id="UP000271256">
    <property type="component" value="Unassembled WGS sequence"/>
</dbReference>